<evidence type="ECO:0000256" key="3">
    <source>
        <dbReference type="ARBA" id="ARBA00010876"/>
    </source>
</evidence>
<proteinExistence type="inferred from homology"/>
<dbReference type="InterPro" id="IPR006224">
    <property type="entry name" value="PsdUridine_synth_RluA-like_CS"/>
</dbReference>
<reference evidence="11 12" key="1">
    <citation type="journal article" date="2023" name="bioRxiv">
        <title>An intranuclear bacterial parasite of deep-sea mussels expresses apoptosis inhibitors acquired from its host.</title>
        <authorList>
            <person name="Gonzalez Porras M.A."/>
            <person name="Assie A."/>
            <person name="Tietjen M."/>
            <person name="Violette M."/>
            <person name="Kleiner M."/>
            <person name="Gruber-Vodicka H."/>
            <person name="Dubilier N."/>
            <person name="Leisch N."/>
        </authorList>
    </citation>
    <scope>NUCLEOTIDE SEQUENCE [LARGE SCALE GENOMIC DNA]</scope>
    <source>
        <strain evidence="11">IAP13</strain>
    </source>
</reference>
<keyword evidence="12" id="KW-1185">Reference proteome</keyword>
<evidence type="ECO:0000259" key="10">
    <source>
        <dbReference type="SMART" id="SM00363"/>
    </source>
</evidence>
<dbReference type="Gene3D" id="3.30.2350.10">
    <property type="entry name" value="Pseudouridine synthase"/>
    <property type="match status" value="1"/>
</dbReference>
<dbReference type="EC" id="5.4.99.-" evidence="9"/>
<dbReference type="AlphaFoldDB" id="A0AA90SLL0"/>
<dbReference type="InterPro" id="IPR050188">
    <property type="entry name" value="RluA_PseudoU_synthase"/>
</dbReference>
<name>A0AA90SLL0_9GAMM</name>
<protein>
    <recommendedName>
        <fullName evidence="9">Pseudouridine synthase</fullName>
        <ecNumber evidence="9">5.4.99.-</ecNumber>
    </recommendedName>
</protein>
<dbReference type="Proteomes" id="UP001178148">
    <property type="component" value="Unassembled WGS sequence"/>
</dbReference>
<dbReference type="PROSITE" id="PS01129">
    <property type="entry name" value="PSI_RLU"/>
    <property type="match status" value="1"/>
</dbReference>
<keyword evidence="6 9" id="KW-0413">Isomerase</keyword>
<evidence type="ECO:0000256" key="8">
    <source>
        <dbReference type="PROSITE-ProRule" id="PRU00182"/>
    </source>
</evidence>
<comment type="caution">
    <text evidence="11">The sequence shown here is derived from an EMBL/GenBank/DDBJ whole genome shotgun (WGS) entry which is preliminary data.</text>
</comment>
<keyword evidence="4" id="KW-0698">rRNA processing</keyword>
<dbReference type="CDD" id="cd02869">
    <property type="entry name" value="PseudoU_synth_RluA_like"/>
    <property type="match status" value="1"/>
</dbReference>
<dbReference type="EMBL" id="JASXSV010000001">
    <property type="protein sequence ID" value="MDP0587896.1"/>
    <property type="molecule type" value="Genomic_DNA"/>
</dbReference>
<dbReference type="InterPro" id="IPR036986">
    <property type="entry name" value="S4_RNA-bd_sf"/>
</dbReference>
<dbReference type="Gene3D" id="3.10.290.10">
    <property type="entry name" value="RNA-binding S4 domain"/>
    <property type="match status" value="1"/>
</dbReference>
<evidence type="ECO:0000256" key="6">
    <source>
        <dbReference type="ARBA" id="ARBA00023235"/>
    </source>
</evidence>
<dbReference type="NCBIfam" id="NF008249">
    <property type="entry name" value="PRK11025.1"/>
    <property type="match status" value="1"/>
</dbReference>
<dbReference type="SUPFAM" id="SSF55120">
    <property type="entry name" value="Pseudouridine synthase"/>
    <property type="match status" value="1"/>
</dbReference>
<evidence type="ECO:0000256" key="5">
    <source>
        <dbReference type="ARBA" id="ARBA00022884"/>
    </source>
</evidence>
<evidence type="ECO:0000256" key="4">
    <source>
        <dbReference type="ARBA" id="ARBA00022552"/>
    </source>
</evidence>
<accession>A0AA90SLL0</accession>
<dbReference type="GO" id="GO:0160141">
    <property type="term" value="F:23S rRNA pseudouridine(955/2504/2580) synthase activity"/>
    <property type="evidence" value="ECO:0007669"/>
    <property type="project" value="UniProtKB-EC"/>
</dbReference>
<comment type="catalytic activity">
    <reaction evidence="9">
        <text>a uridine in RNA = a pseudouridine in RNA</text>
        <dbReference type="Rhea" id="RHEA:48348"/>
        <dbReference type="Rhea" id="RHEA-COMP:12068"/>
        <dbReference type="Rhea" id="RHEA-COMP:12069"/>
        <dbReference type="ChEBI" id="CHEBI:65314"/>
        <dbReference type="ChEBI" id="CHEBI:65315"/>
    </reaction>
</comment>
<organism evidence="11 12">
    <name type="scientific">Candidatus Endonucleibacter bathymodioli</name>
    <dbReference type="NCBI Taxonomy" id="539814"/>
    <lineage>
        <taxon>Bacteria</taxon>
        <taxon>Pseudomonadati</taxon>
        <taxon>Pseudomonadota</taxon>
        <taxon>Gammaproteobacteria</taxon>
        <taxon>Oceanospirillales</taxon>
        <taxon>Endozoicomonadaceae</taxon>
        <taxon>Candidatus Endonucleibacter</taxon>
    </lineage>
</organism>
<dbReference type="Pfam" id="PF01479">
    <property type="entry name" value="S4"/>
    <property type="match status" value="1"/>
</dbReference>
<comment type="catalytic activity">
    <reaction evidence="1">
        <text>uridine(955/2504/2580) in 23S rRNA = pseudouridine(955/2504/2580) in 23S rRNA</text>
        <dbReference type="Rhea" id="RHEA:42528"/>
        <dbReference type="Rhea" id="RHEA-COMP:10099"/>
        <dbReference type="Rhea" id="RHEA-COMP:10100"/>
        <dbReference type="ChEBI" id="CHEBI:65314"/>
        <dbReference type="ChEBI" id="CHEBI:65315"/>
        <dbReference type="EC" id="5.4.99.24"/>
    </reaction>
</comment>
<dbReference type="SUPFAM" id="SSF55174">
    <property type="entry name" value="Alpha-L RNA-binding motif"/>
    <property type="match status" value="1"/>
</dbReference>
<dbReference type="PROSITE" id="PS50889">
    <property type="entry name" value="S4"/>
    <property type="match status" value="1"/>
</dbReference>
<dbReference type="InterPro" id="IPR006145">
    <property type="entry name" value="PsdUridine_synth_RsuA/RluA"/>
</dbReference>
<gene>
    <name evidence="11" type="primary">rluC</name>
    <name evidence="11" type="ORF">QS748_01260</name>
</gene>
<comment type="similarity">
    <text evidence="3 9">Belongs to the pseudouridine synthase RluA family.</text>
</comment>
<dbReference type="InterPro" id="IPR020103">
    <property type="entry name" value="PsdUridine_synth_cat_dom_sf"/>
</dbReference>
<comment type="function">
    <text evidence="2">Responsible for synthesis of pseudouridine from uracil at positions 955, 2504 and 2580 in 23S ribosomal RNA.</text>
</comment>
<evidence type="ECO:0000313" key="12">
    <source>
        <dbReference type="Proteomes" id="UP001178148"/>
    </source>
</evidence>
<sequence>MNKQSSDVIALSMFESQKKEGSFCRSSNLDKPSVQWVTISDVEGQRLDNYLCRTLKGVPKTRIYRIIRKGEVRVNKKRVAPGYRLQDGDFLRIPPVRVAEETEKTYMPVSVSELLAKSLLYEDAGLLIINKPSGLAVHGGSGISCGIIEAFRQMRPKEKGLELVHRLDRETSGCLMIAKKRSVLRHIHGQLQNNEVKKVYHTLVVGCWPLKRHIVNAPLRKNTLCSGERIVRVDVNGKASKTCYRVLERFSGVTLVEASPLTGRTHQIRVHCLEAGHAIIGDAKYGNDKDNQRYRQQGVKRLFLHAASLTLTLPTGVVVTVEAPLPNDLGGFLQKMGAEKMNDAPKVT</sequence>
<dbReference type="Pfam" id="PF00849">
    <property type="entry name" value="PseudoU_synth_2"/>
    <property type="match status" value="1"/>
</dbReference>
<dbReference type="PANTHER" id="PTHR21600">
    <property type="entry name" value="MITOCHONDRIAL RNA PSEUDOURIDINE SYNTHASE"/>
    <property type="match status" value="1"/>
</dbReference>
<evidence type="ECO:0000313" key="11">
    <source>
        <dbReference type="EMBL" id="MDP0587896.1"/>
    </source>
</evidence>
<keyword evidence="5 8" id="KW-0694">RNA-binding</keyword>
<evidence type="ECO:0000256" key="1">
    <source>
        <dbReference type="ARBA" id="ARBA00000381"/>
    </source>
</evidence>
<dbReference type="InterPro" id="IPR006225">
    <property type="entry name" value="PsdUridine_synth_RluC/D"/>
</dbReference>
<dbReference type="CDD" id="cd00165">
    <property type="entry name" value="S4"/>
    <property type="match status" value="1"/>
</dbReference>
<feature type="domain" description="RNA-binding S4" evidence="10">
    <location>
        <begin position="45"/>
        <end position="104"/>
    </location>
</feature>
<feature type="active site" evidence="7">
    <location>
        <position position="168"/>
    </location>
</feature>
<dbReference type="NCBIfam" id="TIGR00005">
    <property type="entry name" value="rluA_subfam"/>
    <property type="match status" value="1"/>
</dbReference>
<dbReference type="PANTHER" id="PTHR21600:SF92">
    <property type="entry name" value="RIBOSOMAL LARGE SUBUNIT PSEUDOURIDINE SYNTHASE C"/>
    <property type="match status" value="1"/>
</dbReference>
<evidence type="ECO:0000256" key="2">
    <source>
        <dbReference type="ARBA" id="ARBA00002876"/>
    </source>
</evidence>
<dbReference type="GO" id="GO:0000455">
    <property type="term" value="P:enzyme-directed rRNA pseudouridine synthesis"/>
    <property type="evidence" value="ECO:0007669"/>
    <property type="project" value="UniProtKB-ARBA"/>
</dbReference>
<dbReference type="SMART" id="SM00363">
    <property type="entry name" value="S4"/>
    <property type="match status" value="1"/>
</dbReference>
<evidence type="ECO:0000256" key="9">
    <source>
        <dbReference type="RuleBase" id="RU362028"/>
    </source>
</evidence>
<dbReference type="InterPro" id="IPR002942">
    <property type="entry name" value="S4_RNA-bd"/>
</dbReference>
<evidence type="ECO:0000256" key="7">
    <source>
        <dbReference type="PIRSR" id="PIRSR606225-1"/>
    </source>
</evidence>
<dbReference type="GO" id="GO:0003723">
    <property type="term" value="F:RNA binding"/>
    <property type="evidence" value="ECO:0007669"/>
    <property type="project" value="UniProtKB-KW"/>
</dbReference>